<feature type="signal peptide" evidence="1">
    <location>
        <begin position="1"/>
        <end position="19"/>
    </location>
</feature>
<accession>A0A238C157</accession>
<dbReference type="PANTHER" id="PTHR46705">
    <property type="entry name" value="PROTEIN CBG09805"/>
    <property type="match status" value="1"/>
</dbReference>
<dbReference type="InterPro" id="IPR002602">
    <property type="entry name" value="DB"/>
</dbReference>
<name>A0A238C157_9BILA</name>
<dbReference type="Proteomes" id="UP000242913">
    <property type="component" value="Unassembled WGS sequence"/>
</dbReference>
<evidence type="ECO:0000256" key="1">
    <source>
        <dbReference type="SAM" id="SignalP"/>
    </source>
</evidence>
<dbReference type="EMBL" id="KZ269981">
    <property type="protein sequence ID" value="OZC11183.1"/>
    <property type="molecule type" value="Genomic_DNA"/>
</dbReference>
<evidence type="ECO:0000313" key="3">
    <source>
        <dbReference type="EMBL" id="OZC11183.1"/>
    </source>
</evidence>
<feature type="chain" id="PRO_5012601945" evidence="1">
    <location>
        <begin position="20"/>
        <end position="413"/>
    </location>
</feature>
<dbReference type="Pfam" id="PF01682">
    <property type="entry name" value="DB"/>
    <property type="match status" value="1"/>
</dbReference>
<evidence type="ECO:0000313" key="4">
    <source>
        <dbReference type="Proteomes" id="UP000242913"/>
    </source>
</evidence>
<keyword evidence="4" id="KW-1185">Reference proteome</keyword>
<organism evidence="3 4">
    <name type="scientific">Onchocerca flexuosa</name>
    <dbReference type="NCBI Taxonomy" id="387005"/>
    <lineage>
        <taxon>Eukaryota</taxon>
        <taxon>Metazoa</taxon>
        <taxon>Ecdysozoa</taxon>
        <taxon>Nematoda</taxon>
        <taxon>Chromadorea</taxon>
        <taxon>Rhabditida</taxon>
        <taxon>Spirurina</taxon>
        <taxon>Spiruromorpha</taxon>
        <taxon>Filarioidea</taxon>
        <taxon>Onchocercidae</taxon>
        <taxon>Onchocerca</taxon>
    </lineage>
</organism>
<sequence length="413" mass="47086">MQRLLTLLLWFNYCSILDSGSVDSDSVVDNTHVSHRVRNAIRRLPYHSRRNSIDNERKWQQVIIVGNEPKAASSLMKKSFGLSSSRKLVPIDTSRNEMVLQNRKYYNHSVQMPYPPQIYIPLAINNAAFHGNSDNRYSVNGINTPWKPAGLLPRVRTHQRPTKFTINANSNKIVLAPTVNNLNSSGLSLYQPQQQLYNTYQYKTEYLPSANLPSSRTQGFHTIQQATRYYNPWDPLGVFNNPFWKSVFPNYFIPQPQIFISTTPLPAQNVEGLDLQQSQQRLTSIPKKSALSPDQKFALCCSKQNLSPSCQLICNYDTISDRALINAVLFNQCPGNQLETAFNCATSMVDHSDCCTRNGIKAFKNGHCMAFCTTHRGNPRNIMQYLDCLQVFNLIKSCYRDYHITNPNIYGDL</sequence>
<dbReference type="PANTHER" id="PTHR46705:SF10">
    <property type="entry name" value="DOMAIN OF UNKNOWN FUNCTION DB DOMAIN-CONTAINING PROTEIN"/>
    <property type="match status" value="1"/>
</dbReference>
<protein>
    <submittedName>
        <fullName evidence="3">DB module</fullName>
    </submittedName>
</protein>
<keyword evidence="1" id="KW-0732">Signal</keyword>
<dbReference type="OrthoDB" id="5798149at2759"/>
<evidence type="ECO:0000259" key="2">
    <source>
        <dbReference type="Pfam" id="PF01682"/>
    </source>
</evidence>
<feature type="domain" description="Domain of unknown function DB" evidence="2">
    <location>
        <begin position="300"/>
        <end position="399"/>
    </location>
</feature>
<reference evidence="3 4" key="1">
    <citation type="submission" date="2015-12" db="EMBL/GenBank/DDBJ databases">
        <title>Draft genome of the nematode, Onchocerca flexuosa.</title>
        <authorList>
            <person name="Mitreva M."/>
        </authorList>
    </citation>
    <scope>NUCLEOTIDE SEQUENCE [LARGE SCALE GENOMIC DNA]</scope>
    <source>
        <strain evidence="3">Red Deer</strain>
    </source>
</reference>
<dbReference type="AlphaFoldDB" id="A0A238C157"/>
<gene>
    <name evidence="3" type="ORF">X798_01598</name>
</gene>
<proteinExistence type="predicted"/>